<keyword evidence="1 5" id="KW-0328">Glycosyltransferase</keyword>
<reference evidence="7" key="1">
    <citation type="submission" date="2016-10" db="EMBL/GenBank/DDBJ databases">
        <authorList>
            <person name="Varghese N."/>
            <person name="Submissions S."/>
        </authorList>
    </citation>
    <scope>NUCLEOTIDE SEQUENCE [LARGE SCALE GENOMIC DNA]</scope>
    <source>
        <strain evidence="7">DSM 5463</strain>
    </source>
</reference>
<evidence type="ECO:0000256" key="4">
    <source>
        <dbReference type="ARBA" id="ARBA00023316"/>
    </source>
</evidence>
<organism evidence="6 7">
    <name type="scientific">Caloramator fervidus</name>
    <dbReference type="NCBI Taxonomy" id="29344"/>
    <lineage>
        <taxon>Bacteria</taxon>
        <taxon>Bacillati</taxon>
        <taxon>Bacillota</taxon>
        <taxon>Clostridia</taxon>
        <taxon>Eubacteriales</taxon>
        <taxon>Clostridiaceae</taxon>
        <taxon>Caloramator</taxon>
    </lineage>
</organism>
<gene>
    <name evidence="6" type="ORF">SAMN05660865_00492</name>
</gene>
<proteinExistence type="inferred from homology"/>
<dbReference type="UniPathway" id="UPA00632"/>
<keyword evidence="4 5" id="KW-0961">Cell wall biogenesis/degradation</keyword>
<comment type="function">
    <text evidence="5">Catalyzes the conversion of GlcNAc-PP-undecaprenol into ManNAc-GlcNAc-PP-undecaprenol, the first committed lipid intermediate in the de novo synthesis of teichoic acid.</text>
</comment>
<keyword evidence="2 5" id="KW-0808">Transferase</keyword>
<dbReference type="InterPro" id="IPR034714">
    <property type="entry name" value="TagA_TarA"/>
</dbReference>
<evidence type="ECO:0000313" key="6">
    <source>
        <dbReference type="EMBL" id="SEF55399.1"/>
    </source>
</evidence>
<evidence type="ECO:0000256" key="2">
    <source>
        <dbReference type="ARBA" id="ARBA00022679"/>
    </source>
</evidence>
<evidence type="ECO:0000313" key="7">
    <source>
        <dbReference type="Proteomes" id="UP000242850"/>
    </source>
</evidence>
<evidence type="ECO:0000256" key="5">
    <source>
        <dbReference type="HAMAP-Rule" id="MF_02070"/>
    </source>
</evidence>
<accession>A0A1H5SY10</accession>
<keyword evidence="3 5" id="KW-0777">Teichoic acid biosynthesis</keyword>
<dbReference type="CDD" id="cd06533">
    <property type="entry name" value="Glyco_transf_WecG_TagA"/>
    <property type="match status" value="1"/>
</dbReference>
<dbReference type="PANTHER" id="PTHR34136:SF1">
    <property type="entry name" value="UDP-N-ACETYL-D-MANNOSAMINURONIC ACID TRANSFERASE"/>
    <property type="match status" value="1"/>
</dbReference>
<dbReference type="GO" id="GO:0047244">
    <property type="term" value="F:N-acetylglucosaminyldiphosphoundecaprenol N-acetyl-beta-D-mannosaminyltransferase activity"/>
    <property type="evidence" value="ECO:0007669"/>
    <property type="project" value="UniProtKB-UniRule"/>
</dbReference>
<dbReference type="EC" id="2.4.1.187" evidence="5"/>
<dbReference type="GO" id="GO:0019350">
    <property type="term" value="P:teichoic acid biosynthetic process"/>
    <property type="evidence" value="ECO:0007669"/>
    <property type="project" value="UniProtKB-UniRule"/>
</dbReference>
<comment type="catalytic activity">
    <reaction evidence="5">
        <text>UDP-N-acetyl-alpha-D-mannosamine + N-acetyl-alpha-D-glucosaminyl-di-trans,octa-cis-undecaprenyl diphosphate = N-acetyl-beta-D-mannosaminyl-(1-&gt;4)-N-acetyl-alpha-D-glucosaminyl di-trans,octa-cis-undecaprenyl diphosphate + UDP + H(+)</text>
        <dbReference type="Rhea" id="RHEA:16053"/>
        <dbReference type="ChEBI" id="CHEBI:15378"/>
        <dbReference type="ChEBI" id="CHEBI:58223"/>
        <dbReference type="ChEBI" id="CHEBI:62959"/>
        <dbReference type="ChEBI" id="CHEBI:68623"/>
        <dbReference type="ChEBI" id="CHEBI:132210"/>
        <dbReference type="EC" id="2.4.1.187"/>
    </reaction>
</comment>
<comment type="pathway">
    <text evidence="5">Cell wall biogenesis; teichoic acid biosynthesis.</text>
</comment>
<dbReference type="PANTHER" id="PTHR34136">
    <property type="match status" value="1"/>
</dbReference>
<dbReference type="HAMAP" id="MF_02070">
    <property type="entry name" value="TagA_TarA"/>
    <property type="match status" value="1"/>
</dbReference>
<sequence>MIKENYLGVDVCALNMEEVLDEVDNIILQKKPSFIVAINPEKIMKAQKDENLRNLLNSASIQIPDGVGVVIASILNGGRIRSRVTGIDLMINICERASKKGYKVYILGAKPGVAEKAAKVLKNKFLGLNIVGIKDGYFKDEEEVINDIKEKSPDILFVAMGSPKQEYWITRNMEKLNVPLLMGIGGSLDVISGNIKRAPKLMRNLGLEWLYRLIKEPWRYKRMAVLPVFLCKVLKERFVR</sequence>
<name>A0A1H5SY10_9CLOT</name>
<dbReference type="GO" id="GO:0071555">
    <property type="term" value="P:cell wall organization"/>
    <property type="evidence" value="ECO:0007669"/>
    <property type="project" value="UniProtKB-KW"/>
</dbReference>
<keyword evidence="7" id="KW-1185">Reference proteome</keyword>
<protein>
    <recommendedName>
        <fullName evidence="5">N-acetylglucosaminyldiphosphoundecaprenol N-acetyl-beta-D-mannosaminyltransferase</fullName>
        <ecNumber evidence="5">2.4.1.187</ecNumber>
    </recommendedName>
    <alternativeName>
        <fullName evidence="5">N-acetylmannosaminyltransferase</fullName>
    </alternativeName>
    <alternativeName>
        <fullName evidence="5">UDP-N-acetylmannosamine transferase</fullName>
    </alternativeName>
    <alternativeName>
        <fullName evidence="5">UDP-N-acetylmannosamine:N-acetylglucosaminyl pyrophosphorylundecaprenol N-acetylmannosaminyltransferase</fullName>
    </alternativeName>
</protein>
<dbReference type="InterPro" id="IPR004629">
    <property type="entry name" value="WecG_TagA_CpsF"/>
</dbReference>
<dbReference type="RefSeq" id="WP_173689736.1">
    <property type="nucleotide sequence ID" value="NZ_FNUK01000004.1"/>
</dbReference>
<dbReference type="Pfam" id="PF03808">
    <property type="entry name" value="Glyco_tran_WecG"/>
    <property type="match status" value="1"/>
</dbReference>
<dbReference type="AlphaFoldDB" id="A0A1H5SY10"/>
<comment type="similarity">
    <text evidence="5">Belongs to the glycosyltransferase 26 family. TagA/TarA subfamily.</text>
</comment>
<evidence type="ECO:0000256" key="3">
    <source>
        <dbReference type="ARBA" id="ARBA00022944"/>
    </source>
</evidence>
<evidence type="ECO:0000256" key="1">
    <source>
        <dbReference type="ARBA" id="ARBA00022676"/>
    </source>
</evidence>
<dbReference type="Proteomes" id="UP000242850">
    <property type="component" value="Unassembled WGS sequence"/>
</dbReference>
<dbReference type="EMBL" id="FNUK01000004">
    <property type="protein sequence ID" value="SEF55399.1"/>
    <property type="molecule type" value="Genomic_DNA"/>
</dbReference>
<dbReference type="NCBIfam" id="TIGR00696">
    <property type="entry name" value="wecG_tagA_cpsF"/>
    <property type="match status" value="1"/>
</dbReference>